<dbReference type="InterPro" id="IPR016883">
    <property type="entry name" value="UCP028431"/>
</dbReference>
<organism evidence="2 3">
    <name type="scientific">Rhizobium sullae</name>
    <name type="common">Rhizobium hedysari</name>
    <dbReference type="NCBI Taxonomy" id="50338"/>
    <lineage>
        <taxon>Bacteria</taxon>
        <taxon>Pseudomonadati</taxon>
        <taxon>Pseudomonadota</taxon>
        <taxon>Alphaproteobacteria</taxon>
        <taxon>Hyphomicrobiales</taxon>
        <taxon>Rhizobiaceae</taxon>
        <taxon>Rhizobium/Agrobacterium group</taxon>
        <taxon>Rhizobium</taxon>
    </lineage>
</organism>
<reference evidence="2 3" key="2">
    <citation type="submission" date="2017-12" db="EMBL/GenBank/DDBJ databases">
        <title>Genome sequence of Rhizobium sullae HCNT1 isolated from Sulla coronaria nodules and featuring peculiar denitrification phenotypes.</title>
        <authorList>
            <person name="De Diego-Diaz B."/>
            <person name="Treu L."/>
            <person name="Campanaro S."/>
            <person name="Da Silva Duarte V."/>
            <person name="Basaglia M."/>
            <person name="Favaro L."/>
            <person name="Casella S."/>
            <person name="Squartini A."/>
        </authorList>
    </citation>
    <scope>NUCLEOTIDE SEQUENCE [LARGE SCALE GENOMIC DNA]</scope>
    <source>
        <strain evidence="2 3">HCNT1</strain>
    </source>
</reference>
<dbReference type="STRING" id="1041146.GCA_000427985_04459"/>
<evidence type="ECO:0000313" key="2">
    <source>
        <dbReference type="EMBL" id="PKA38949.1"/>
    </source>
</evidence>
<dbReference type="Gene3D" id="1.50.10.140">
    <property type="match status" value="1"/>
</dbReference>
<dbReference type="PIRSF" id="PIRSF028431">
    <property type="entry name" value="UCP028431"/>
    <property type="match status" value="1"/>
</dbReference>
<dbReference type="EMBL" id="PIQN01000036">
    <property type="protein sequence ID" value="PKA38949.1"/>
    <property type="molecule type" value="Genomic_DNA"/>
</dbReference>
<dbReference type="RefSeq" id="WP_100773250.1">
    <property type="nucleotide sequence ID" value="NZ_PIQN01000036.1"/>
</dbReference>
<dbReference type="AlphaFoldDB" id="A0A2N0CYM2"/>
<dbReference type="Pfam" id="PF10091">
    <property type="entry name" value="Glycoamylase"/>
    <property type="match status" value="1"/>
</dbReference>
<dbReference type="InterPro" id="IPR019282">
    <property type="entry name" value="Glycoamylase-like_cons_dom"/>
</dbReference>
<name>A0A2N0CYM2_RHISU</name>
<protein>
    <recommendedName>
        <fullName evidence="1">Glycoamylase-like domain-containing protein</fullName>
    </recommendedName>
</protein>
<dbReference type="Proteomes" id="UP000232164">
    <property type="component" value="Unassembled WGS sequence"/>
</dbReference>
<sequence length="439" mass="49675">MPETLSTDAALDRLPTDQDLGRLQFTTLLYYLQCTNPDNGLVRDKTAPNAPASIAAIGMALATIPVVVERGVLIREFAAKITRNRLRYLMACPQGPEPDSSGYKGFFYHFLDIETGRRVWQCELSTIDSAFLFAGALTVATYFDGDTAAEVEIRRLAMALYERADWNWACDGGATLTHGWRPESGFIPYRWRGYDEGLLLYIIGLGSPTHPLPPESYAAYTETYEWRNIYGRELLYSGPLFTHQLSHMWIDFRGIRDAFMRQHDTDYFENSRHATYVQQEYAIRNPMNLVGYGKHCWGFTACDGPGWGKRTIDGVDREFFDYIARGAPFGPDDGTVAPWVVVASLPFAPEIVVPTVRNFARMHLGMTRLYGFKPSFNQTYAVENGPAGWWVSPYHFGIDQGPVVLMIENYRTGLLWNIMRRCKPIVTGLRRAGFSGGWL</sequence>
<evidence type="ECO:0000259" key="1">
    <source>
        <dbReference type="Pfam" id="PF10091"/>
    </source>
</evidence>
<proteinExistence type="predicted"/>
<gene>
    <name evidence="2" type="ORF">CWR43_35285</name>
</gene>
<evidence type="ECO:0000313" key="3">
    <source>
        <dbReference type="Proteomes" id="UP000232164"/>
    </source>
</evidence>
<feature type="domain" description="Glycoamylase-like" evidence="1">
    <location>
        <begin position="188"/>
        <end position="422"/>
    </location>
</feature>
<comment type="caution">
    <text evidence="2">The sequence shown here is derived from an EMBL/GenBank/DDBJ whole genome shotgun (WGS) entry which is preliminary data.</text>
</comment>
<reference evidence="2 3" key="1">
    <citation type="submission" date="2017-11" db="EMBL/GenBank/DDBJ databases">
        <authorList>
            <person name="Han C.G."/>
        </authorList>
    </citation>
    <scope>NUCLEOTIDE SEQUENCE [LARGE SCALE GENOMIC DNA]</scope>
    <source>
        <strain evidence="2 3">HCNT1</strain>
    </source>
</reference>
<accession>A0A2N0CYM2</accession>